<dbReference type="Gene3D" id="3.30.300.130">
    <property type="entry name" value="Fe-S cluster assembly (FSCA)"/>
    <property type="match status" value="1"/>
</dbReference>
<comment type="similarity">
    <text evidence="6">Belongs to the Mrp/NBP35 ATP-binding proteins family.</text>
</comment>
<sequence length="687" mass="74342">MKTKNSSITRTSKSPTLERLNDADASMIDANAPYRVELAESDLIAAESVRRAIEEPKGHLTRCLAKRLGGDALRDALKETLRIERLEGGSRYEEGFKGSGVWRERTRAGLFLVVIKKKHDAKLVSAALAEIDVVYASFRDWKTGHNTSHLVALFTRRQLTKLDCAIERGMSATFASSASARAYRAESAASSKFSDKSRRINSNRVVRARHAPSTSTEGDLMDTTSMPAIYSAPDGSKESEVLSKLRRVIDPDFGEDIVNCGFVKALVIDESAGSVLFAIELTTPACPVKAEFERQAKAFVEELDWVKRVSVTMTAQPARNDAPETVEGLRRVSHIIAVSSCKGGVGKSTTSVNLAYTLAMMGAKVGILDADVYGPSLPTMISPDVPVLEMDKETGTIKPVEYEGVKVVSFGFAGQGSAIMRGPMVSGLINQLLTTTDWGELDYLIIDMPPGTGDVQLTLCQVVPITAAVVVTTPQKLAFIDVEKGVRMFAKLAVPCVSVVENMSYFEVDGVKHKPFGEGSGAKICEQYGVPNLLQMPIVPDLSACGDTGRPLVLRDPTCETSSRYQEVAATVVREVAKLNNGKKPRVDIDPGYDGAFRVEIPGENNDKAFWITAKNVRLSDESARVKGSDESPDRLLNGAPIPDDIAPVEMSVIGNYAMSITWPDGLSQVAAFSTLAKLERLPARAS</sequence>
<dbReference type="EMBL" id="KZ155790">
    <property type="protein sequence ID" value="OUS45405.1"/>
    <property type="molecule type" value="Genomic_DNA"/>
</dbReference>
<dbReference type="InterPro" id="IPR038092">
    <property type="entry name" value="PHAX_RNA-binding_sf"/>
</dbReference>
<dbReference type="AlphaFoldDB" id="A0A1Y5IEI6"/>
<proteinExistence type="inferred from homology"/>
<dbReference type="Gene3D" id="1.10.10.1440">
    <property type="entry name" value="PHAX RNA-binding domain"/>
    <property type="match status" value="1"/>
</dbReference>
<dbReference type="Pfam" id="PF01883">
    <property type="entry name" value="FeS_assembly_P"/>
    <property type="match status" value="1"/>
</dbReference>
<dbReference type="CDD" id="cd02037">
    <property type="entry name" value="Mrp_NBP35"/>
    <property type="match status" value="1"/>
</dbReference>
<dbReference type="PROSITE" id="PS01215">
    <property type="entry name" value="MRP"/>
    <property type="match status" value="1"/>
</dbReference>
<evidence type="ECO:0000256" key="1">
    <source>
        <dbReference type="ARBA" id="ARBA00022723"/>
    </source>
</evidence>
<dbReference type="Pfam" id="PF10609">
    <property type="entry name" value="ParA"/>
    <property type="match status" value="1"/>
</dbReference>
<dbReference type="PANTHER" id="PTHR42961">
    <property type="entry name" value="IRON-SULFUR PROTEIN NUBPL"/>
    <property type="match status" value="1"/>
</dbReference>
<dbReference type="InterPro" id="IPR002744">
    <property type="entry name" value="MIP18-like"/>
</dbReference>
<name>A0A1Y5IEI6_OSTTA</name>
<evidence type="ECO:0000256" key="4">
    <source>
        <dbReference type="ARBA" id="ARBA00023004"/>
    </source>
</evidence>
<dbReference type="FunFam" id="3.40.50.300:FF:000704">
    <property type="entry name" value="fe-S cluster assembly factor HCF101, chloroplastic"/>
    <property type="match status" value="1"/>
</dbReference>
<dbReference type="HAMAP" id="MF_02040">
    <property type="entry name" value="Mrp_NBP35"/>
    <property type="match status" value="1"/>
</dbReference>
<evidence type="ECO:0000256" key="2">
    <source>
        <dbReference type="ARBA" id="ARBA00022741"/>
    </source>
</evidence>
<protein>
    <submittedName>
        <fullName evidence="8">P-loop containing nucleoside triphosphate hydrolase protein</fullName>
    </submittedName>
</protein>
<dbReference type="GO" id="GO:0046872">
    <property type="term" value="F:metal ion binding"/>
    <property type="evidence" value="ECO:0007669"/>
    <property type="project" value="UniProtKB-KW"/>
</dbReference>
<dbReference type="InterPro" id="IPR027417">
    <property type="entry name" value="P-loop_NTPase"/>
</dbReference>
<dbReference type="SUPFAM" id="SSF52540">
    <property type="entry name" value="P-loop containing nucleoside triphosphate hydrolases"/>
    <property type="match status" value="1"/>
</dbReference>
<evidence type="ECO:0000256" key="5">
    <source>
        <dbReference type="ARBA" id="ARBA00023014"/>
    </source>
</evidence>
<dbReference type="GO" id="GO:0009570">
    <property type="term" value="C:chloroplast stroma"/>
    <property type="evidence" value="ECO:0007669"/>
    <property type="project" value="TreeGrafter"/>
</dbReference>
<keyword evidence="8" id="KW-0378">Hydrolase</keyword>
<reference evidence="8" key="1">
    <citation type="submission" date="2017-04" db="EMBL/GenBank/DDBJ databases">
        <title>Population genomics of picophytoplankton unveils novel chromosome hypervariability.</title>
        <authorList>
            <consortium name="DOE Joint Genome Institute"/>
            <person name="Blanc-Mathieu R."/>
            <person name="Krasovec M."/>
            <person name="Hebrard M."/>
            <person name="Yau S."/>
            <person name="Desgranges E."/>
            <person name="Martin J."/>
            <person name="Schackwitz W."/>
            <person name="Kuo A."/>
            <person name="Salin G."/>
            <person name="Donnadieu C."/>
            <person name="Desdevises Y."/>
            <person name="Sanchez-Ferandin S."/>
            <person name="Moreau H."/>
            <person name="Rivals E."/>
            <person name="Grigoriev I.V."/>
            <person name="Grimsley N."/>
            <person name="Eyre-Walker A."/>
            <person name="Piganeau G."/>
        </authorList>
    </citation>
    <scope>NUCLEOTIDE SEQUENCE [LARGE SCALE GENOMIC DNA]</scope>
    <source>
        <strain evidence="8">RCC 1115</strain>
    </source>
</reference>
<dbReference type="GO" id="GO:0051539">
    <property type="term" value="F:4 iron, 4 sulfur cluster binding"/>
    <property type="evidence" value="ECO:0007669"/>
    <property type="project" value="TreeGrafter"/>
</dbReference>
<keyword evidence="5" id="KW-0411">Iron-sulfur</keyword>
<dbReference type="InterPro" id="IPR034904">
    <property type="entry name" value="FSCA_dom_sf"/>
</dbReference>
<dbReference type="Proteomes" id="UP000195557">
    <property type="component" value="Unassembled WGS sequence"/>
</dbReference>
<dbReference type="SUPFAM" id="SSF117916">
    <property type="entry name" value="Fe-S cluster assembly (FSCA) domain-like"/>
    <property type="match status" value="1"/>
</dbReference>
<dbReference type="GO" id="GO:0016787">
    <property type="term" value="F:hydrolase activity"/>
    <property type="evidence" value="ECO:0007669"/>
    <property type="project" value="UniProtKB-KW"/>
</dbReference>
<evidence type="ECO:0000313" key="8">
    <source>
        <dbReference type="EMBL" id="OUS45405.1"/>
    </source>
</evidence>
<keyword evidence="2" id="KW-0547">Nucleotide-binding</keyword>
<dbReference type="GO" id="GO:0016226">
    <property type="term" value="P:iron-sulfur cluster assembly"/>
    <property type="evidence" value="ECO:0007669"/>
    <property type="project" value="InterPro"/>
</dbReference>
<keyword evidence="4" id="KW-0408">Iron</keyword>
<keyword evidence="3" id="KW-0067">ATP-binding</keyword>
<dbReference type="InterPro" id="IPR044304">
    <property type="entry name" value="NUBPL-like"/>
</dbReference>
<dbReference type="InterPro" id="IPR033756">
    <property type="entry name" value="YlxH/NBP35"/>
</dbReference>
<dbReference type="InterPro" id="IPR000808">
    <property type="entry name" value="Mrp-like_CS"/>
</dbReference>
<evidence type="ECO:0000256" key="3">
    <source>
        <dbReference type="ARBA" id="ARBA00022840"/>
    </source>
</evidence>
<feature type="domain" description="MIP18 family-like" evidence="7">
    <location>
        <begin position="239"/>
        <end position="311"/>
    </location>
</feature>
<dbReference type="PANTHER" id="PTHR42961:SF2">
    <property type="entry name" value="IRON-SULFUR PROTEIN NUBPL"/>
    <property type="match status" value="1"/>
</dbReference>
<dbReference type="FunFam" id="3.30.300.130:FF:000008">
    <property type="entry name" value="Fe-S cluster assembly factor HCF101, chloroplastic"/>
    <property type="match status" value="1"/>
</dbReference>
<accession>A0A1Y5IEI6</accession>
<dbReference type="InterPro" id="IPR019591">
    <property type="entry name" value="Mrp/NBP35_ATP-bd"/>
</dbReference>
<dbReference type="GO" id="GO:0005524">
    <property type="term" value="F:ATP binding"/>
    <property type="evidence" value="ECO:0007669"/>
    <property type="project" value="UniProtKB-KW"/>
</dbReference>
<dbReference type="Gene3D" id="3.40.50.300">
    <property type="entry name" value="P-loop containing nucleotide triphosphate hydrolases"/>
    <property type="match status" value="1"/>
</dbReference>
<evidence type="ECO:0000256" key="6">
    <source>
        <dbReference type="ARBA" id="ARBA00024036"/>
    </source>
</evidence>
<gene>
    <name evidence="8" type="ORF">BE221DRAFT_206448</name>
</gene>
<evidence type="ECO:0000259" key="7">
    <source>
        <dbReference type="Pfam" id="PF01883"/>
    </source>
</evidence>
<organism evidence="8">
    <name type="scientific">Ostreococcus tauri</name>
    <name type="common">Marine green alga</name>
    <dbReference type="NCBI Taxonomy" id="70448"/>
    <lineage>
        <taxon>Eukaryota</taxon>
        <taxon>Viridiplantae</taxon>
        <taxon>Chlorophyta</taxon>
        <taxon>Mamiellophyceae</taxon>
        <taxon>Mamiellales</taxon>
        <taxon>Bathycoccaceae</taxon>
        <taxon>Ostreococcus</taxon>
    </lineage>
</organism>
<keyword evidence="1" id="KW-0479">Metal-binding</keyword>
<dbReference type="GO" id="GO:0140663">
    <property type="term" value="F:ATP-dependent FeS chaperone activity"/>
    <property type="evidence" value="ECO:0007669"/>
    <property type="project" value="InterPro"/>
</dbReference>
<dbReference type="eggNOG" id="KOG3022">
    <property type="taxonomic scope" value="Eukaryota"/>
</dbReference>